<keyword evidence="3" id="KW-0449">Lipoprotein</keyword>
<evidence type="ECO:0000256" key="4">
    <source>
        <dbReference type="ARBA" id="ARBA00022729"/>
    </source>
</evidence>
<evidence type="ECO:0000256" key="1">
    <source>
        <dbReference type="ARBA" id="ARBA00004609"/>
    </source>
</evidence>
<dbReference type="InterPro" id="IPR012946">
    <property type="entry name" value="X8"/>
</dbReference>
<dbReference type="PANTHER" id="PTHR31044:SF120">
    <property type="entry name" value="CARBOHYDRATE-BINDING X8 DOMAIN SUPERFAMILY PROTEIN"/>
    <property type="match status" value="1"/>
</dbReference>
<reference evidence="10 11" key="1">
    <citation type="submission" date="2023-10" db="EMBL/GenBank/DDBJ databases">
        <title>Chromosome-scale genome assembly provides insights into flower coloration mechanisms of Canna indica.</title>
        <authorList>
            <person name="Li C."/>
        </authorList>
    </citation>
    <scope>NUCLEOTIDE SEQUENCE [LARGE SCALE GENOMIC DNA]</scope>
    <source>
        <tissue evidence="10">Flower</tissue>
    </source>
</reference>
<dbReference type="GO" id="GO:0009506">
    <property type="term" value="C:plasmodesma"/>
    <property type="evidence" value="ECO:0007669"/>
    <property type="project" value="UniProtKB-ARBA"/>
</dbReference>
<proteinExistence type="predicted"/>
<dbReference type="GO" id="GO:0098552">
    <property type="term" value="C:side of membrane"/>
    <property type="evidence" value="ECO:0007669"/>
    <property type="project" value="UniProtKB-KW"/>
</dbReference>
<dbReference type="GO" id="GO:0005886">
    <property type="term" value="C:plasma membrane"/>
    <property type="evidence" value="ECO:0007669"/>
    <property type="project" value="UniProtKB-SubCell"/>
</dbReference>
<dbReference type="AlphaFoldDB" id="A0AAQ3QNB6"/>
<keyword evidence="5" id="KW-0472">Membrane</keyword>
<dbReference type="Proteomes" id="UP001327560">
    <property type="component" value="Chromosome 8"/>
</dbReference>
<comment type="subcellular location">
    <subcellularLocation>
        <location evidence="1">Cell membrane</location>
        <topology evidence="1">Lipid-anchor</topology>
        <topology evidence="1">GPI-anchor</topology>
    </subcellularLocation>
</comment>
<dbReference type="SMART" id="SM00768">
    <property type="entry name" value="X8"/>
    <property type="match status" value="1"/>
</dbReference>
<sequence>MVLAYIYALPVSQWFHLCSLAFSAAACFLLYHTFNFPSPAFPFPHKATTHFPHLSLALLPPLPFHNALFYPICCRDQLVKREVNHSTPPNPLMARARGVFAQSFLFPLLVLGLHTVCSSGTSVGFSYDARKDIVAPLSAQRALLKILVANPGAGDYLGSLRSTNISVNLFMRDIEAKELFQSKLSATSWLNKHLIDTPPSLSLDSIIVNSSGQALPSLLSTLYSIGASLKTFSLDKVTKISVMFSLSNLESLQRTHHKSLHRLMQILRSWDSPVVVEALVDGQEMILSDDFVRLTIEKAFSVCSLLPQLDVSIILVVKISVNPSPEAIAKFSDNVLKLLRSDALLSRRIAKLFIDISHLRQVELMFPSLHIEIVNHGRELITATKATAHDVFTPVTNPVTAPITIPSTNPTPGVVTVPSTNPATAFPTNPTMSPVTIPPMNPISTPITVPATNPFPTPSTTPVVPVTNPATTPSTYPTNPPFTNPVTTYPFTPPTTTPSTIPPVTVPSTVPVTPAISGQTWCVAKAGATDEALQLALDYACGLGGADCSAIQQTGSCYNPDTLQTHASYAFNSYYQKNPVATSCDFGGSAMLVNVNPSTGTCIFPSSSSSLSSSIPASTTTTSSGGSTPGSVLNSNSPIGPNSVFGSDNPTSSVSGALSLSVSWTLLVVVLTVSLYQTISCNI</sequence>
<evidence type="ECO:0000256" key="2">
    <source>
        <dbReference type="ARBA" id="ARBA00022475"/>
    </source>
</evidence>
<feature type="compositionally biased region" description="Low complexity" evidence="8">
    <location>
        <begin position="607"/>
        <end position="631"/>
    </location>
</feature>
<dbReference type="PANTHER" id="PTHR31044">
    <property type="entry name" value="BETA-1,3 GLUCANASE"/>
    <property type="match status" value="1"/>
</dbReference>
<evidence type="ECO:0000313" key="11">
    <source>
        <dbReference type="Proteomes" id="UP001327560"/>
    </source>
</evidence>
<evidence type="ECO:0000256" key="7">
    <source>
        <dbReference type="ARBA" id="ARBA00023180"/>
    </source>
</evidence>
<keyword evidence="4" id="KW-0732">Signal</keyword>
<feature type="domain" description="X8" evidence="9">
    <location>
        <begin position="520"/>
        <end position="604"/>
    </location>
</feature>
<keyword evidence="2" id="KW-1003">Cell membrane</keyword>
<keyword evidence="6" id="KW-1015">Disulfide bond</keyword>
<dbReference type="Gene3D" id="1.20.58.1040">
    <property type="match status" value="1"/>
</dbReference>
<gene>
    <name evidence="10" type="ORF">Cni_G24574</name>
</gene>
<dbReference type="Pfam" id="PF07983">
    <property type="entry name" value="X8"/>
    <property type="match status" value="1"/>
</dbReference>
<dbReference type="InterPro" id="IPR044788">
    <property type="entry name" value="X8_dom_prot"/>
</dbReference>
<dbReference type="PRINTS" id="PR01217">
    <property type="entry name" value="PRICHEXTENSN"/>
</dbReference>
<keyword evidence="7" id="KW-0325">Glycoprotein</keyword>
<evidence type="ECO:0000259" key="9">
    <source>
        <dbReference type="SMART" id="SM00768"/>
    </source>
</evidence>
<keyword evidence="11" id="KW-1185">Reference proteome</keyword>
<protein>
    <submittedName>
        <fullName evidence="10">Glucan endo-1,3-beta-glucosidase 3 isoform X1</fullName>
    </submittedName>
</protein>
<evidence type="ECO:0000256" key="3">
    <source>
        <dbReference type="ARBA" id="ARBA00022622"/>
    </source>
</evidence>
<keyword evidence="3" id="KW-0336">GPI-anchor</keyword>
<dbReference type="Gene3D" id="3.20.20.80">
    <property type="entry name" value="Glycosidases"/>
    <property type="match status" value="1"/>
</dbReference>
<evidence type="ECO:0000256" key="5">
    <source>
        <dbReference type="ARBA" id="ARBA00023136"/>
    </source>
</evidence>
<feature type="region of interest" description="Disordered" evidence="8">
    <location>
        <begin position="607"/>
        <end position="633"/>
    </location>
</feature>
<evidence type="ECO:0000256" key="6">
    <source>
        <dbReference type="ARBA" id="ARBA00023157"/>
    </source>
</evidence>
<organism evidence="10 11">
    <name type="scientific">Canna indica</name>
    <name type="common">Indian-shot</name>
    <dbReference type="NCBI Taxonomy" id="4628"/>
    <lineage>
        <taxon>Eukaryota</taxon>
        <taxon>Viridiplantae</taxon>
        <taxon>Streptophyta</taxon>
        <taxon>Embryophyta</taxon>
        <taxon>Tracheophyta</taxon>
        <taxon>Spermatophyta</taxon>
        <taxon>Magnoliopsida</taxon>
        <taxon>Liliopsida</taxon>
        <taxon>Zingiberales</taxon>
        <taxon>Cannaceae</taxon>
        <taxon>Canna</taxon>
    </lineage>
</organism>
<dbReference type="EMBL" id="CP136897">
    <property type="protein sequence ID" value="WOL15793.1"/>
    <property type="molecule type" value="Genomic_DNA"/>
</dbReference>
<name>A0AAQ3QNB6_9LILI</name>
<accession>A0AAQ3QNB6</accession>
<dbReference type="FunFam" id="1.20.58.1040:FF:000001">
    <property type="entry name" value="Glucan endo-1,3-beta-glucosidase 4"/>
    <property type="match status" value="1"/>
</dbReference>
<evidence type="ECO:0000313" key="10">
    <source>
        <dbReference type="EMBL" id="WOL15793.1"/>
    </source>
</evidence>
<evidence type="ECO:0000256" key="8">
    <source>
        <dbReference type="SAM" id="MobiDB-lite"/>
    </source>
</evidence>